<dbReference type="CDD" id="cd00063">
    <property type="entry name" value="FN3"/>
    <property type="match status" value="1"/>
</dbReference>
<evidence type="ECO:0000313" key="2">
    <source>
        <dbReference type="EMBL" id="EPQ20383.1"/>
    </source>
</evidence>
<feature type="region of interest" description="Disordered" evidence="1">
    <location>
        <begin position="168"/>
        <end position="208"/>
    </location>
</feature>
<reference evidence="2 3" key="1">
    <citation type="journal article" date="2013" name="Nat. Commun.">
        <title>Genome analysis reveals insights into physiology and longevity of the Brandt's bat Myotis brandtii.</title>
        <authorList>
            <person name="Seim I."/>
            <person name="Fang X."/>
            <person name="Xiong Z."/>
            <person name="Lobanov A.V."/>
            <person name="Huang Z."/>
            <person name="Ma S."/>
            <person name="Feng Y."/>
            <person name="Turanov A.A."/>
            <person name="Zhu Y."/>
            <person name="Lenz T.L."/>
            <person name="Gerashchenko M.V."/>
            <person name="Fan D."/>
            <person name="Hee Yim S."/>
            <person name="Yao X."/>
            <person name="Jordan D."/>
            <person name="Xiong Y."/>
            <person name="Ma Y."/>
            <person name="Lyapunov A.N."/>
            <person name="Chen G."/>
            <person name="Kulakova O.I."/>
            <person name="Sun Y."/>
            <person name="Lee S.G."/>
            <person name="Bronson R.T."/>
            <person name="Moskalev A.A."/>
            <person name="Sunyaev S.R."/>
            <person name="Zhang G."/>
            <person name="Krogh A."/>
            <person name="Wang J."/>
            <person name="Gladyshev V.N."/>
        </authorList>
    </citation>
    <scope>NUCLEOTIDE SEQUENCE [LARGE SCALE GENOMIC DNA]</scope>
</reference>
<accession>S7QAE8</accession>
<feature type="compositionally biased region" description="Low complexity" evidence="1">
    <location>
        <begin position="66"/>
        <end position="83"/>
    </location>
</feature>
<proteinExistence type="predicted"/>
<protein>
    <submittedName>
        <fullName evidence="2">Myosin-binding protein H</fullName>
    </submittedName>
</protein>
<dbReference type="InterPro" id="IPR013783">
    <property type="entry name" value="Ig-like_fold"/>
</dbReference>
<name>S7QAE8_MYOBR</name>
<gene>
    <name evidence="2" type="ORF">D623_10008177</name>
</gene>
<dbReference type="AlphaFoldDB" id="S7QAE8"/>
<evidence type="ECO:0000313" key="3">
    <source>
        <dbReference type="Proteomes" id="UP000052978"/>
    </source>
</evidence>
<sequence>MTATSQAPDYGPEEPAPEVPKVPTEPSGEGAALKASGEEQAPAATSEAPAPAASQAPDHGPEEPASEVPTEPTEPTEPSGEGAASELTGEEQAPTATPEAPAPEATKPAPRSEDVPSVPLQLTIEDVSDCSVTVSWEPPERLGSQGLQGYLLELRKEGGELWAKPRGHQRVGLGAASPRPHSVPGTRGGRGSACPQEVLVPQLQGAPE</sequence>
<evidence type="ECO:0000256" key="1">
    <source>
        <dbReference type="SAM" id="MobiDB-lite"/>
    </source>
</evidence>
<feature type="compositionally biased region" description="Low complexity" evidence="1">
    <location>
        <begin position="90"/>
        <end position="109"/>
    </location>
</feature>
<dbReference type="Proteomes" id="UP000052978">
    <property type="component" value="Unassembled WGS sequence"/>
</dbReference>
<dbReference type="EMBL" id="KE164823">
    <property type="protein sequence ID" value="EPQ20383.1"/>
    <property type="molecule type" value="Genomic_DNA"/>
</dbReference>
<feature type="region of interest" description="Disordered" evidence="1">
    <location>
        <begin position="1"/>
        <end position="119"/>
    </location>
</feature>
<feature type="compositionally biased region" description="Low complexity" evidence="1">
    <location>
        <begin position="38"/>
        <end position="57"/>
    </location>
</feature>
<organism evidence="2 3">
    <name type="scientific">Myotis brandtii</name>
    <name type="common">Brandt's bat</name>
    <dbReference type="NCBI Taxonomy" id="109478"/>
    <lineage>
        <taxon>Eukaryota</taxon>
        <taxon>Metazoa</taxon>
        <taxon>Chordata</taxon>
        <taxon>Craniata</taxon>
        <taxon>Vertebrata</taxon>
        <taxon>Euteleostomi</taxon>
        <taxon>Mammalia</taxon>
        <taxon>Eutheria</taxon>
        <taxon>Laurasiatheria</taxon>
        <taxon>Chiroptera</taxon>
        <taxon>Yangochiroptera</taxon>
        <taxon>Vespertilionidae</taxon>
        <taxon>Myotis</taxon>
    </lineage>
</organism>
<dbReference type="SUPFAM" id="SSF49265">
    <property type="entry name" value="Fibronectin type III"/>
    <property type="match status" value="1"/>
</dbReference>
<dbReference type="Gene3D" id="2.60.40.10">
    <property type="entry name" value="Immunoglobulins"/>
    <property type="match status" value="1"/>
</dbReference>
<dbReference type="InterPro" id="IPR003961">
    <property type="entry name" value="FN3_dom"/>
</dbReference>
<keyword evidence="3" id="KW-1185">Reference proteome</keyword>
<dbReference type="InterPro" id="IPR036116">
    <property type="entry name" value="FN3_sf"/>
</dbReference>